<feature type="domain" description="HAMP" evidence="15">
    <location>
        <begin position="30"/>
        <end position="76"/>
    </location>
</feature>
<dbReference type="Pfam" id="PF00512">
    <property type="entry name" value="HisKA"/>
    <property type="match status" value="1"/>
</dbReference>
<comment type="catalytic activity">
    <reaction evidence="1">
        <text>ATP + protein L-histidine = ADP + protein N-phospho-L-histidine.</text>
        <dbReference type="EC" id="2.7.13.3"/>
    </reaction>
</comment>
<dbReference type="SUPFAM" id="SSF55781">
    <property type="entry name" value="GAF domain-like"/>
    <property type="match status" value="1"/>
</dbReference>
<dbReference type="CDD" id="cd17546">
    <property type="entry name" value="REC_hyHK_CKI1_RcsC-like"/>
    <property type="match status" value="1"/>
</dbReference>
<evidence type="ECO:0000313" key="17">
    <source>
        <dbReference type="Proteomes" id="UP001551584"/>
    </source>
</evidence>
<keyword evidence="4 10" id="KW-0597">Phosphoprotein</keyword>
<evidence type="ECO:0000256" key="5">
    <source>
        <dbReference type="ARBA" id="ARBA00022679"/>
    </source>
</evidence>
<evidence type="ECO:0000256" key="12">
    <source>
        <dbReference type="SAM" id="MobiDB-lite"/>
    </source>
</evidence>
<keyword evidence="9" id="KW-0902">Two-component regulatory system</keyword>
<proteinExistence type="predicted"/>
<feature type="domain" description="HAMP" evidence="15">
    <location>
        <begin position="116"/>
        <end position="168"/>
    </location>
</feature>
<reference evidence="16 17" key="1">
    <citation type="submission" date="2024-06" db="EMBL/GenBank/DDBJ databases">
        <title>The Natural Products Discovery Center: Release of the First 8490 Sequenced Strains for Exploring Actinobacteria Biosynthetic Diversity.</title>
        <authorList>
            <person name="Kalkreuter E."/>
            <person name="Kautsar S.A."/>
            <person name="Yang D."/>
            <person name="Bader C.D."/>
            <person name="Teijaro C.N."/>
            <person name="Fluegel L."/>
            <person name="Davis C.M."/>
            <person name="Simpson J.R."/>
            <person name="Lauterbach L."/>
            <person name="Steele A.D."/>
            <person name="Gui C."/>
            <person name="Meng S."/>
            <person name="Li G."/>
            <person name="Viehrig K."/>
            <person name="Ye F."/>
            <person name="Su P."/>
            <person name="Kiefer A.F."/>
            <person name="Nichols A."/>
            <person name="Cepeda A.J."/>
            <person name="Yan W."/>
            <person name="Fan B."/>
            <person name="Jiang Y."/>
            <person name="Adhikari A."/>
            <person name="Zheng C.-J."/>
            <person name="Schuster L."/>
            <person name="Cowan T.M."/>
            <person name="Smanski M.J."/>
            <person name="Chevrette M.G."/>
            <person name="De Carvalho L.P.S."/>
            <person name="Shen B."/>
        </authorList>
    </citation>
    <scope>NUCLEOTIDE SEQUENCE [LARGE SCALE GENOMIC DNA]</scope>
    <source>
        <strain evidence="16 17">NPDC048117</strain>
    </source>
</reference>
<dbReference type="CDD" id="cd16922">
    <property type="entry name" value="HATPase_EvgS-ArcB-TorS-like"/>
    <property type="match status" value="1"/>
</dbReference>
<dbReference type="InterPro" id="IPR036890">
    <property type="entry name" value="HATPase_C_sf"/>
</dbReference>
<dbReference type="SUPFAM" id="SSF52172">
    <property type="entry name" value="CheY-like"/>
    <property type="match status" value="2"/>
</dbReference>
<comment type="caution">
    <text evidence="16">The sequence shown here is derived from an EMBL/GenBank/DDBJ whole genome shotgun (WGS) entry which is preliminary data.</text>
</comment>
<dbReference type="InterPro" id="IPR004358">
    <property type="entry name" value="Sig_transdc_His_kin-like_C"/>
</dbReference>
<dbReference type="PROSITE" id="PS50109">
    <property type="entry name" value="HIS_KIN"/>
    <property type="match status" value="1"/>
</dbReference>
<dbReference type="InterPro" id="IPR029016">
    <property type="entry name" value="GAF-like_dom_sf"/>
</dbReference>
<keyword evidence="17" id="KW-1185">Reference proteome</keyword>
<keyword evidence="8" id="KW-0472">Membrane</keyword>
<dbReference type="SUPFAM" id="SSF55874">
    <property type="entry name" value="ATPase domain of HSP90 chaperone/DNA topoisomerase II/histidine kinase"/>
    <property type="match status" value="1"/>
</dbReference>
<feature type="domain" description="HAMP" evidence="15">
    <location>
        <begin position="300"/>
        <end position="352"/>
    </location>
</feature>
<dbReference type="SMART" id="SM00388">
    <property type="entry name" value="HisKA"/>
    <property type="match status" value="1"/>
</dbReference>
<sequence>MAEATAVEGTRGAPRSRSSRGGGKIGEAELRQLLAGLTAVRDGDFGTRLSDEEDGLLGEIATVFNGMVDQLSLFTSEVTRVAREVGTEGTLGGQAEVPGVSGTWADLTDSVNAMAGNLTTQVRDIAQVATAVAKGDLSQKVDVDARGEILELKNTVNTMVDQLSSFADEVTRVAREVGSEGRLGGQAEVPGVGGVWRDLTDSVNFMAGNLTDQVRNIAQVTTAVAKGDLSQKITVDARGEILELKNTINTMVDQLSSFADEVTRMAREVGTEGILGGQADVKGVSGTWRDLTDSVNSMAGNLTAQVRSIAQVATAVAKGDLSQKINVTARGEILELKNTINTMVDQLSAFSYEVTRVAREVGTEGRLGGQADVKGVSGTWKDLTESVNVMADNLTAQVRSIAEVTTAVAQGDLSQKIRVDARGEILELKETINTMVDQLSAFADEVTRVAREVGTEGNLGGQATVRGVSGTWKDLTDNVNVMASNLTGQVRSIAQVATAVAKGDLSQKITVEAKGEVAALAGVINTMVDTLSAFADEVTRVAREVGTEGQLGGQARVPNVAGTWKDLTDNVNSMANNLTNQVRNIALVTTAVARGDLSKKIDVDARGEILELKTTINTMVDQLSSFAAEVTRVAREVGSEGRLGGQAEVEGVSGTWKRLTENVNELAGNLTRQVRAIAEVASAVAEGDLTRSITVDASGEVAELKDNINSMVESLRETTRANQEQDWLKSNLAKFSSLMQGHRDLAVVAELVMDELTPLVAAQYGAFYLAEEGAGELELRLVGSYGRPSEFEGHARYRLGESLVGQAARSRRTIVVEQVPGDYVTISSGLGEAAPGSLVVLPIVVEEQVLGVIELASFTPFTLVHQNFLEQLMETLGVNVNTIVANARTDELLDESQRLTAELQARSAELQVQQDELQRSNAELEEKAALLAAQNRDIETKNLEIEQARQELEARAQQLALASKYKSEFLANMSHELRTPLNSLLILAQLLAQNPTRNLTPKQVEYAGIIHSAGSDLLQLINDILDLSKVEAGKMDINPEQVPLRQLVEYVEVTFRPMTTQKNLDFTVSTAPGVPGELLTDDARLRQVLRNLLSNAVKFTEHGSVELRIETAEADEVPPFVHRGGPVIAFQVKDTGIGIAEQHLEAIFGAFQQADGTTSRKYGGTGLGLSISREIAHLLGGAVTARSTVGEGSTFTLYLPVARGDWENALGSGAAAPAALNAAGPAVAPPAQDRPAPEQRPRRRLLVVEERSRGLLSLVAESAVGDLMAGAGLGKPAGDTEVITAVGAQEAAESLAAGPFHCVVLEIDMPDGEAISFLQAMDGDTALTSVPVLAHNSRRMDVTQEQQLQFLARTRPLELISSLDELRERITLHLSAEEPGDVLPLVRQEESRRQPERTVAGSLAGRTVLVVDDDARNLYALSGILELQGIEVLHAENGRKGIESLHAHPEIDLILMDVMMPEMDGYTATSAIRQDPRYTDLPIIAVTAKAMPGDREKSLASGASDYVTKPVDANDLIACIERWLSD</sequence>
<evidence type="ECO:0000259" key="13">
    <source>
        <dbReference type="PROSITE" id="PS50109"/>
    </source>
</evidence>
<dbReference type="Pfam" id="PF00072">
    <property type="entry name" value="Response_reg"/>
    <property type="match status" value="1"/>
</dbReference>
<keyword evidence="6" id="KW-0812">Transmembrane</keyword>
<dbReference type="SUPFAM" id="SSF47384">
    <property type="entry name" value="Homodimeric domain of signal transducing histidine kinase"/>
    <property type="match status" value="1"/>
</dbReference>
<feature type="domain" description="HAMP" evidence="15">
    <location>
        <begin position="484"/>
        <end position="536"/>
    </location>
</feature>
<evidence type="ECO:0000256" key="6">
    <source>
        <dbReference type="ARBA" id="ARBA00022692"/>
    </source>
</evidence>
<feature type="domain" description="Response regulatory" evidence="14">
    <location>
        <begin position="1407"/>
        <end position="1524"/>
    </location>
</feature>
<dbReference type="InterPro" id="IPR011006">
    <property type="entry name" value="CheY-like_superfamily"/>
</dbReference>
<dbReference type="Pfam" id="PF13185">
    <property type="entry name" value="GAF_2"/>
    <property type="match status" value="1"/>
</dbReference>
<feature type="region of interest" description="Disordered" evidence="12">
    <location>
        <begin position="1223"/>
        <end position="1243"/>
    </location>
</feature>
<comment type="subcellular location">
    <subcellularLocation>
        <location evidence="2">Cell membrane</location>
    </subcellularLocation>
</comment>
<dbReference type="InterPro" id="IPR005467">
    <property type="entry name" value="His_kinase_dom"/>
</dbReference>
<dbReference type="InterPro" id="IPR003661">
    <property type="entry name" value="HisK_dim/P_dom"/>
</dbReference>
<dbReference type="PROSITE" id="PS50885">
    <property type="entry name" value="HAMP"/>
    <property type="match status" value="8"/>
</dbReference>
<dbReference type="EC" id="2.7.13.3" evidence="3"/>
<feature type="domain" description="HAMP" evidence="15">
    <location>
        <begin position="208"/>
        <end position="260"/>
    </location>
</feature>
<feature type="domain" description="HAMP" evidence="15">
    <location>
        <begin position="668"/>
        <end position="720"/>
    </location>
</feature>
<gene>
    <name evidence="16" type="ORF">AB0D95_20070</name>
</gene>
<dbReference type="Pfam" id="PF00672">
    <property type="entry name" value="HAMP"/>
    <property type="match status" value="7"/>
</dbReference>
<evidence type="ECO:0000256" key="11">
    <source>
        <dbReference type="SAM" id="Coils"/>
    </source>
</evidence>
<evidence type="ECO:0000259" key="14">
    <source>
        <dbReference type="PROSITE" id="PS50110"/>
    </source>
</evidence>
<feature type="coiled-coil region" evidence="11">
    <location>
        <begin position="893"/>
        <end position="962"/>
    </location>
</feature>
<dbReference type="InterPro" id="IPR001789">
    <property type="entry name" value="Sig_transdc_resp-reg_receiver"/>
</dbReference>
<dbReference type="PRINTS" id="PR00344">
    <property type="entry name" value="BCTRLSENSOR"/>
</dbReference>
<dbReference type="SMART" id="SM00387">
    <property type="entry name" value="HATPase_c"/>
    <property type="match status" value="1"/>
</dbReference>
<dbReference type="Gene3D" id="3.40.50.2300">
    <property type="match status" value="2"/>
</dbReference>
<protein>
    <recommendedName>
        <fullName evidence="3">histidine kinase</fullName>
        <ecNumber evidence="3">2.7.13.3</ecNumber>
    </recommendedName>
</protein>
<evidence type="ECO:0000256" key="1">
    <source>
        <dbReference type="ARBA" id="ARBA00000085"/>
    </source>
</evidence>
<dbReference type="InterPro" id="IPR003018">
    <property type="entry name" value="GAF"/>
</dbReference>
<evidence type="ECO:0000256" key="9">
    <source>
        <dbReference type="ARBA" id="ARBA00023012"/>
    </source>
</evidence>
<dbReference type="SMART" id="SM00065">
    <property type="entry name" value="GAF"/>
    <property type="match status" value="1"/>
</dbReference>
<evidence type="ECO:0000256" key="10">
    <source>
        <dbReference type="PROSITE-ProRule" id="PRU00169"/>
    </source>
</evidence>
<evidence type="ECO:0000256" key="8">
    <source>
        <dbReference type="ARBA" id="ARBA00022989"/>
    </source>
</evidence>
<dbReference type="SMART" id="SM00304">
    <property type="entry name" value="HAMP"/>
    <property type="match status" value="8"/>
</dbReference>
<dbReference type="Pfam" id="PF02518">
    <property type="entry name" value="HATPase_c"/>
    <property type="match status" value="1"/>
</dbReference>
<dbReference type="InterPro" id="IPR003594">
    <property type="entry name" value="HATPase_dom"/>
</dbReference>
<dbReference type="InterPro" id="IPR036097">
    <property type="entry name" value="HisK_dim/P_sf"/>
</dbReference>
<dbReference type="Gene3D" id="3.30.450.40">
    <property type="match status" value="1"/>
</dbReference>
<evidence type="ECO:0000256" key="3">
    <source>
        <dbReference type="ARBA" id="ARBA00012438"/>
    </source>
</evidence>
<dbReference type="SMART" id="SM00448">
    <property type="entry name" value="REC"/>
    <property type="match status" value="1"/>
</dbReference>
<dbReference type="Gene3D" id="1.20.120.1530">
    <property type="match status" value="6"/>
</dbReference>
<feature type="region of interest" description="Disordered" evidence="12">
    <location>
        <begin position="1"/>
        <end position="24"/>
    </location>
</feature>
<evidence type="ECO:0000256" key="7">
    <source>
        <dbReference type="ARBA" id="ARBA00022777"/>
    </source>
</evidence>
<accession>A0ABV3ETR2</accession>
<feature type="domain" description="HAMP" evidence="15">
    <location>
        <begin position="576"/>
        <end position="628"/>
    </location>
</feature>
<dbReference type="PANTHER" id="PTHR45339:SF1">
    <property type="entry name" value="HYBRID SIGNAL TRANSDUCTION HISTIDINE KINASE J"/>
    <property type="match status" value="1"/>
</dbReference>
<dbReference type="Gene3D" id="1.10.287.130">
    <property type="match status" value="1"/>
</dbReference>
<evidence type="ECO:0000259" key="15">
    <source>
        <dbReference type="PROSITE" id="PS50885"/>
    </source>
</evidence>
<organism evidence="16 17">
    <name type="scientific">Streptomyces chilikensis</name>
    <dbReference type="NCBI Taxonomy" id="1194079"/>
    <lineage>
        <taxon>Bacteria</taxon>
        <taxon>Bacillati</taxon>
        <taxon>Actinomycetota</taxon>
        <taxon>Actinomycetes</taxon>
        <taxon>Kitasatosporales</taxon>
        <taxon>Streptomycetaceae</taxon>
        <taxon>Streptomyces</taxon>
    </lineage>
</organism>
<evidence type="ECO:0000256" key="4">
    <source>
        <dbReference type="ARBA" id="ARBA00022553"/>
    </source>
</evidence>
<dbReference type="SUPFAM" id="SSF58104">
    <property type="entry name" value="Methyl-accepting chemotaxis protein (MCP) signaling domain"/>
    <property type="match status" value="4"/>
</dbReference>
<dbReference type="InterPro" id="IPR003660">
    <property type="entry name" value="HAMP_dom"/>
</dbReference>
<keyword evidence="7" id="KW-0418">Kinase</keyword>
<dbReference type="RefSeq" id="WP_359274516.1">
    <property type="nucleotide sequence ID" value="NZ_JBEZNA010000049.1"/>
</dbReference>
<dbReference type="PANTHER" id="PTHR45339">
    <property type="entry name" value="HYBRID SIGNAL TRANSDUCTION HISTIDINE KINASE J"/>
    <property type="match status" value="1"/>
</dbReference>
<feature type="domain" description="Histidine kinase" evidence="13">
    <location>
        <begin position="972"/>
        <end position="1203"/>
    </location>
</feature>
<keyword evidence="11" id="KW-0175">Coiled coil</keyword>
<feature type="domain" description="HAMP" evidence="15">
    <location>
        <begin position="392"/>
        <end position="444"/>
    </location>
</feature>
<dbReference type="CDD" id="cd06225">
    <property type="entry name" value="HAMP"/>
    <property type="match status" value="8"/>
</dbReference>
<keyword evidence="5" id="KW-0808">Transferase</keyword>
<dbReference type="CDD" id="cd00082">
    <property type="entry name" value="HisKA"/>
    <property type="match status" value="1"/>
</dbReference>
<name>A0ABV3ETR2_9ACTN</name>
<evidence type="ECO:0000256" key="2">
    <source>
        <dbReference type="ARBA" id="ARBA00004236"/>
    </source>
</evidence>
<evidence type="ECO:0000313" key="16">
    <source>
        <dbReference type="EMBL" id="MEU9579536.1"/>
    </source>
</evidence>
<dbReference type="Proteomes" id="UP001551584">
    <property type="component" value="Unassembled WGS sequence"/>
</dbReference>
<feature type="modified residue" description="4-aspartylphosphate" evidence="10">
    <location>
        <position position="1457"/>
    </location>
</feature>
<dbReference type="PROSITE" id="PS50110">
    <property type="entry name" value="RESPONSE_REGULATORY"/>
    <property type="match status" value="1"/>
</dbReference>
<dbReference type="EMBL" id="JBEZNA010000049">
    <property type="protein sequence ID" value="MEU9579536.1"/>
    <property type="molecule type" value="Genomic_DNA"/>
</dbReference>
<keyword evidence="8" id="KW-1133">Transmembrane helix</keyword>
<dbReference type="Gene3D" id="3.30.565.10">
    <property type="entry name" value="Histidine kinase-like ATPase, C-terminal domain"/>
    <property type="match status" value="1"/>
</dbReference>